<proteinExistence type="predicted"/>
<dbReference type="EMBL" id="JAHRIO010060045">
    <property type="protein sequence ID" value="MEQ2177300.1"/>
    <property type="molecule type" value="Genomic_DNA"/>
</dbReference>
<accession>A0ABV0P139</accession>
<keyword evidence="2" id="KW-1185">Reference proteome</keyword>
<protein>
    <submittedName>
        <fullName evidence="1">Uncharacterized protein</fullName>
    </submittedName>
</protein>
<dbReference type="Proteomes" id="UP001476798">
    <property type="component" value="Unassembled WGS sequence"/>
</dbReference>
<reference evidence="1 2" key="1">
    <citation type="submission" date="2021-06" db="EMBL/GenBank/DDBJ databases">
        <authorList>
            <person name="Palmer J.M."/>
        </authorList>
    </citation>
    <scope>NUCLEOTIDE SEQUENCE [LARGE SCALE GENOMIC DNA]</scope>
    <source>
        <strain evidence="1 2">GA_2019</strain>
        <tissue evidence="1">Muscle</tissue>
    </source>
</reference>
<evidence type="ECO:0000313" key="2">
    <source>
        <dbReference type="Proteomes" id="UP001476798"/>
    </source>
</evidence>
<comment type="caution">
    <text evidence="1">The sequence shown here is derived from an EMBL/GenBank/DDBJ whole genome shotgun (WGS) entry which is preliminary data.</text>
</comment>
<sequence length="110" mass="13003">MFNMKVLKVMKHVFRSCSVLQSVLHRLHNVLQVFRALYISSCCYVVSSRWRGYSVCCTSLPCIMQVLHWVLQVLQYLLRSYVVHGSCNITCCLRYSMFLRWFCTFGLFKS</sequence>
<organism evidence="1 2">
    <name type="scientific">Goodea atripinnis</name>
    <dbReference type="NCBI Taxonomy" id="208336"/>
    <lineage>
        <taxon>Eukaryota</taxon>
        <taxon>Metazoa</taxon>
        <taxon>Chordata</taxon>
        <taxon>Craniata</taxon>
        <taxon>Vertebrata</taxon>
        <taxon>Euteleostomi</taxon>
        <taxon>Actinopterygii</taxon>
        <taxon>Neopterygii</taxon>
        <taxon>Teleostei</taxon>
        <taxon>Neoteleostei</taxon>
        <taxon>Acanthomorphata</taxon>
        <taxon>Ovalentaria</taxon>
        <taxon>Atherinomorphae</taxon>
        <taxon>Cyprinodontiformes</taxon>
        <taxon>Goodeidae</taxon>
        <taxon>Goodea</taxon>
    </lineage>
</organism>
<evidence type="ECO:0000313" key="1">
    <source>
        <dbReference type="EMBL" id="MEQ2177300.1"/>
    </source>
</evidence>
<name>A0ABV0P139_9TELE</name>
<gene>
    <name evidence="1" type="ORF">GOODEAATRI_002178</name>
</gene>